<organism evidence="1 2">
    <name type="scientific">Romanomermis culicivorax</name>
    <name type="common">Nematode worm</name>
    <dbReference type="NCBI Taxonomy" id="13658"/>
    <lineage>
        <taxon>Eukaryota</taxon>
        <taxon>Metazoa</taxon>
        <taxon>Ecdysozoa</taxon>
        <taxon>Nematoda</taxon>
        <taxon>Enoplea</taxon>
        <taxon>Dorylaimia</taxon>
        <taxon>Mermithida</taxon>
        <taxon>Mermithoidea</taxon>
        <taxon>Mermithidae</taxon>
        <taxon>Romanomermis</taxon>
    </lineage>
</organism>
<name>A0A915JLN3_ROMCU</name>
<proteinExistence type="predicted"/>
<protein>
    <submittedName>
        <fullName evidence="2">Uncharacterized protein</fullName>
    </submittedName>
</protein>
<evidence type="ECO:0000313" key="1">
    <source>
        <dbReference type="Proteomes" id="UP000887565"/>
    </source>
</evidence>
<evidence type="ECO:0000313" key="2">
    <source>
        <dbReference type="WBParaSite" id="nRc.2.0.1.t26992-RA"/>
    </source>
</evidence>
<dbReference type="AlphaFoldDB" id="A0A915JLN3"/>
<sequence length="82" mass="8555">MLRGVAMIDVLHGRGHIVGSIAPVASQWAVATVVGVLTAAVENKQICCSPASNFEVGDQWRVYGPDSGLVIDPCYGGGQKDD</sequence>
<accession>A0A915JLN3</accession>
<keyword evidence="1" id="KW-1185">Reference proteome</keyword>
<reference evidence="2" key="1">
    <citation type="submission" date="2022-11" db="UniProtKB">
        <authorList>
            <consortium name="WormBaseParasite"/>
        </authorList>
    </citation>
    <scope>IDENTIFICATION</scope>
</reference>
<dbReference type="WBParaSite" id="nRc.2.0.1.t26992-RA">
    <property type="protein sequence ID" value="nRc.2.0.1.t26992-RA"/>
    <property type="gene ID" value="nRc.2.0.1.g26992"/>
</dbReference>
<dbReference type="Proteomes" id="UP000887565">
    <property type="component" value="Unplaced"/>
</dbReference>